<feature type="domain" description="Cation-transporting P-type ATPase N-terminal" evidence="12">
    <location>
        <begin position="9"/>
        <end position="83"/>
    </location>
</feature>
<dbReference type="InterPro" id="IPR050510">
    <property type="entry name" value="Cation_transp_ATPase_P-type"/>
</dbReference>
<dbReference type="STRING" id="292563.Cyast_1298"/>
<evidence type="ECO:0000313" key="13">
    <source>
        <dbReference type="EMBL" id="AFZ47263.1"/>
    </source>
</evidence>
<evidence type="ECO:0000256" key="10">
    <source>
        <dbReference type="ARBA" id="ARBA00023136"/>
    </source>
</evidence>
<dbReference type="eggNOG" id="COG0474">
    <property type="taxonomic scope" value="Bacteria"/>
</dbReference>
<dbReference type="Pfam" id="PF13246">
    <property type="entry name" value="Cation_ATPase"/>
    <property type="match status" value="1"/>
</dbReference>
<dbReference type="Pfam" id="PF00689">
    <property type="entry name" value="Cation_ATPase_C"/>
    <property type="match status" value="1"/>
</dbReference>
<feature type="transmembrane region" description="Helical" evidence="11">
    <location>
        <begin position="87"/>
        <end position="103"/>
    </location>
</feature>
<dbReference type="FunFam" id="3.40.50.1000:FF:000001">
    <property type="entry name" value="Phospholipid-transporting ATPase IC"/>
    <property type="match status" value="1"/>
</dbReference>
<feature type="transmembrane region" description="Helical" evidence="11">
    <location>
        <begin position="59"/>
        <end position="81"/>
    </location>
</feature>
<dbReference type="NCBIfam" id="TIGR01494">
    <property type="entry name" value="ATPase_P-type"/>
    <property type="match status" value="2"/>
</dbReference>
<feature type="transmembrane region" description="Helical" evidence="11">
    <location>
        <begin position="250"/>
        <end position="267"/>
    </location>
</feature>
<evidence type="ECO:0000259" key="12">
    <source>
        <dbReference type="SMART" id="SM00831"/>
    </source>
</evidence>
<dbReference type="InterPro" id="IPR001757">
    <property type="entry name" value="P_typ_ATPase"/>
</dbReference>
<dbReference type="Gene3D" id="3.40.1110.10">
    <property type="entry name" value="Calcium-transporting ATPase, cytoplasmic domain N"/>
    <property type="match status" value="1"/>
</dbReference>
<feature type="transmembrane region" description="Helical" evidence="11">
    <location>
        <begin position="279"/>
        <end position="304"/>
    </location>
</feature>
<dbReference type="SUPFAM" id="SSF81653">
    <property type="entry name" value="Calcium ATPase, transduction domain A"/>
    <property type="match status" value="1"/>
</dbReference>
<reference evidence="14" key="1">
    <citation type="journal article" date="2013" name="Proc. Natl. Acad. Sci. U.S.A.">
        <title>Improving the coverage of the cyanobacterial phylum using diversity-driven genome sequencing.</title>
        <authorList>
            <person name="Shih P.M."/>
            <person name="Wu D."/>
            <person name="Latifi A."/>
            <person name="Axen S.D."/>
            <person name="Fewer D.P."/>
            <person name="Talla E."/>
            <person name="Calteau A."/>
            <person name="Cai F."/>
            <person name="Tandeau de Marsac N."/>
            <person name="Rippka R."/>
            <person name="Herdman M."/>
            <person name="Sivonen K."/>
            <person name="Coursin T."/>
            <person name="Laurent T."/>
            <person name="Goodwin L."/>
            <person name="Nolan M."/>
            <person name="Davenport K.W."/>
            <person name="Han C.S."/>
            <person name="Rubin E.M."/>
            <person name="Eisen J.A."/>
            <person name="Woyke T."/>
            <person name="Gugger M."/>
            <person name="Kerfeld C.A."/>
        </authorList>
    </citation>
    <scope>NUCLEOTIDE SEQUENCE [LARGE SCALE GENOMIC DNA]</scope>
    <source>
        <strain evidence="14">ATCC 29140 / PCC 7202</strain>
    </source>
</reference>
<dbReference type="GO" id="GO:1902600">
    <property type="term" value="P:proton transmembrane transport"/>
    <property type="evidence" value="ECO:0007669"/>
    <property type="project" value="TreeGrafter"/>
</dbReference>
<dbReference type="HOGENOM" id="CLU_002360_9_0_3"/>
<dbReference type="InterPro" id="IPR023214">
    <property type="entry name" value="HAD_sf"/>
</dbReference>
<organism evidence="13 14">
    <name type="scientific">Cyanobacterium stanieri (strain ATCC 29140 / PCC 7202)</name>
    <dbReference type="NCBI Taxonomy" id="292563"/>
    <lineage>
        <taxon>Bacteria</taxon>
        <taxon>Bacillati</taxon>
        <taxon>Cyanobacteriota</taxon>
        <taxon>Cyanophyceae</taxon>
        <taxon>Oscillatoriophycideae</taxon>
        <taxon>Chroococcales</taxon>
        <taxon>Geminocystaceae</taxon>
        <taxon>Cyanobacterium</taxon>
    </lineage>
</organism>
<dbReference type="SUPFAM" id="SSF81660">
    <property type="entry name" value="Metal cation-transporting ATPase, ATP-binding domain N"/>
    <property type="match status" value="1"/>
</dbReference>
<feature type="transmembrane region" description="Helical" evidence="11">
    <location>
        <begin position="701"/>
        <end position="722"/>
    </location>
</feature>
<dbReference type="FunFam" id="3.40.50.1000:FF:000028">
    <property type="entry name" value="Calcium-transporting P-type ATPase, putative"/>
    <property type="match status" value="1"/>
</dbReference>
<name>K9YME6_CYASC</name>
<feature type="transmembrane region" description="Helical" evidence="11">
    <location>
        <begin position="777"/>
        <end position="795"/>
    </location>
</feature>
<feature type="transmembrane region" description="Helical" evidence="11">
    <location>
        <begin position="728"/>
        <end position="749"/>
    </location>
</feature>
<evidence type="ECO:0000256" key="4">
    <source>
        <dbReference type="ARBA" id="ARBA00022692"/>
    </source>
</evidence>
<evidence type="ECO:0000256" key="7">
    <source>
        <dbReference type="ARBA" id="ARBA00022842"/>
    </source>
</evidence>
<dbReference type="Proteomes" id="UP000010483">
    <property type="component" value="Chromosome"/>
</dbReference>
<dbReference type="SMART" id="SM00831">
    <property type="entry name" value="Cation_ATPase_N"/>
    <property type="match status" value="1"/>
</dbReference>
<keyword evidence="8" id="KW-1278">Translocase</keyword>
<dbReference type="InterPro" id="IPR044492">
    <property type="entry name" value="P_typ_ATPase_HD_dom"/>
</dbReference>
<dbReference type="InterPro" id="IPR008250">
    <property type="entry name" value="ATPase_P-typ_transduc_dom_A_sf"/>
</dbReference>
<dbReference type="GO" id="GO:0030007">
    <property type="term" value="P:intracellular potassium ion homeostasis"/>
    <property type="evidence" value="ECO:0007669"/>
    <property type="project" value="TreeGrafter"/>
</dbReference>
<keyword evidence="4 11" id="KW-0812">Transmembrane</keyword>
<keyword evidence="3" id="KW-0597">Phosphoprotein</keyword>
<dbReference type="Pfam" id="PF00690">
    <property type="entry name" value="Cation_ATPase_N"/>
    <property type="match status" value="1"/>
</dbReference>
<dbReference type="PRINTS" id="PR00119">
    <property type="entry name" value="CATATPASE"/>
</dbReference>
<feature type="transmembrane region" description="Helical" evidence="11">
    <location>
        <begin position="807"/>
        <end position="826"/>
    </location>
</feature>
<dbReference type="GO" id="GO:0012505">
    <property type="term" value="C:endomembrane system"/>
    <property type="evidence" value="ECO:0007669"/>
    <property type="project" value="UniProtKB-SubCell"/>
</dbReference>
<dbReference type="InterPro" id="IPR023298">
    <property type="entry name" value="ATPase_P-typ_TM_dom_sf"/>
</dbReference>
<dbReference type="GO" id="GO:0005391">
    <property type="term" value="F:P-type sodium:potassium-exchanging transporter activity"/>
    <property type="evidence" value="ECO:0007669"/>
    <property type="project" value="TreeGrafter"/>
</dbReference>
<evidence type="ECO:0000313" key="14">
    <source>
        <dbReference type="Proteomes" id="UP000010483"/>
    </source>
</evidence>
<evidence type="ECO:0000256" key="3">
    <source>
        <dbReference type="ARBA" id="ARBA00022553"/>
    </source>
</evidence>
<feature type="transmembrane region" description="Helical" evidence="11">
    <location>
        <begin position="885"/>
        <end position="907"/>
    </location>
</feature>
<dbReference type="InterPro" id="IPR018303">
    <property type="entry name" value="ATPase_P-typ_P_site"/>
</dbReference>
<dbReference type="PANTHER" id="PTHR43294">
    <property type="entry name" value="SODIUM/POTASSIUM-TRANSPORTING ATPASE SUBUNIT ALPHA"/>
    <property type="match status" value="1"/>
</dbReference>
<keyword evidence="7" id="KW-0460">Magnesium</keyword>
<keyword evidence="6" id="KW-0067">ATP-binding</keyword>
<dbReference type="PRINTS" id="PR00120">
    <property type="entry name" value="HATPASE"/>
</dbReference>
<dbReference type="PATRIC" id="fig|292563.3.peg.1358"/>
<evidence type="ECO:0000256" key="1">
    <source>
        <dbReference type="ARBA" id="ARBA00004127"/>
    </source>
</evidence>
<sequence length="916" mass="100055">MSSITKTNTYYDVPEQEVGAIFATDLQQGLTPEEVANRYETYGYNELEAKAGKPQWLKFLLQFNQPLLYILIIAGTIKAFLASWTNAWVIWGVTLINAIIGYVQEAKAEDAINSLSKSVTTEATVFREGQKIRLPSRDLVPGDVVQLVSGDKVPADVRLFEIRNLQVDESALTGESVPVQKALDILPSDTPLADRKNMSYAGTFVTFGQGMGVVVATAKDTEVGKISQSMEKSVNLMTPLTRKFAQFSNILLYIILGLASFTFFVGLGRGESFANMFEAAVALAVSAIPEGLPAVVTITLAIGVNRMAARNAIIRKLPAVETLGGATVICSDKTGTLTENQMTVQQIYAGQETYHVTGGGYSSKGEILRGDDIVEDLPFSLQECLMCGLLCNDSRLKTKDKYKIVIGDPTEGALITVASKAGYNQAHFNNTFPRLDSIPFESDYQYMATLHDTSEHHPETPRIIYVKGSVEKMLERCTQAYDLQGQIIELDRTLILDQVETMASQGLRVLAFARKVAPDHQHSIDHEDLEENLIFIGLQGMIDPPRAEAIAAVHACQSAGIQVKMITGDHISTASAIAHRLGINKDGNLLSFEGKQIAKMEPHEQEQAVIDGSVFARVAPEQKLQLVEILQSQGDVVAMTGDGVNDAPALKQAQIGIAMGKAGTDVARESSDMLLTDDNFASIEAAVEEGRTVYQNLRKAISFLLPVNGGESMTILISALLALELPILSLQVLWLNMINSVTMTVPLAFEPKSPDTMKRPPRDPNEGLLSGNLLKRVLAISVFNWILIFGMFEWAQSFYGDMDNTLAIARTMAIQALVLARIIYLISVSELGNSLIRKLKGDNISLGNLSAISYGILGAIVLQIVFSQVPFMNSLFRTAPLNLNQWLICLIPVLPMIPVAILVNKFFPPHLSQVKK</sequence>
<dbReference type="AlphaFoldDB" id="K9YME6"/>
<evidence type="ECO:0000256" key="11">
    <source>
        <dbReference type="SAM" id="Phobius"/>
    </source>
</evidence>
<dbReference type="KEGG" id="csn:Cyast_1298"/>
<dbReference type="PANTHER" id="PTHR43294:SF20">
    <property type="entry name" value="P-TYPE ATPASE"/>
    <property type="match status" value="1"/>
</dbReference>
<gene>
    <name evidence="13" type="ordered locus">Cyast_1298</name>
</gene>
<dbReference type="FunFam" id="2.70.150.10:FF:000160">
    <property type="entry name" value="Sarcoplasmic/endoplasmic reticulum calcium ATPase 1"/>
    <property type="match status" value="1"/>
</dbReference>
<keyword evidence="9 11" id="KW-1133">Transmembrane helix</keyword>
<dbReference type="SUPFAM" id="SSF81665">
    <property type="entry name" value="Calcium ATPase, transmembrane domain M"/>
    <property type="match status" value="1"/>
</dbReference>
<dbReference type="InterPro" id="IPR006068">
    <property type="entry name" value="ATPase_P-typ_cation-transptr_C"/>
</dbReference>
<dbReference type="SFLD" id="SFLDF00027">
    <property type="entry name" value="p-type_atpase"/>
    <property type="match status" value="1"/>
</dbReference>
<evidence type="ECO:0000256" key="5">
    <source>
        <dbReference type="ARBA" id="ARBA00022741"/>
    </source>
</evidence>
<keyword evidence="5" id="KW-0547">Nucleotide-binding</keyword>
<keyword evidence="14" id="KW-1185">Reference proteome</keyword>
<dbReference type="Gene3D" id="3.40.50.1000">
    <property type="entry name" value="HAD superfamily/HAD-like"/>
    <property type="match status" value="1"/>
</dbReference>
<dbReference type="InterPro" id="IPR023299">
    <property type="entry name" value="ATPase_P-typ_cyto_dom_N"/>
</dbReference>
<evidence type="ECO:0000256" key="6">
    <source>
        <dbReference type="ARBA" id="ARBA00022840"/>
    </source>
</evidence>
<proteinExistence type="inferred from homology"/>
<dbReference type="InterPro" id="IPR004014">
    <property type="entry name" value="ATPase_P-typ_cation-transptr_N"/>
</dbReference>
<dbReference type="CDD" id="cd02080">
    <property type="entry name" value="P-type_ATPase_cation"/>
    <property type="match status" value="1"/>
</dbReference>
<dbReference type="GO" id="GO:0016887">
    <property type="term" value="F:ATP hydrolysis activity"/>
    <property type="evidence" value="ECO:0007669"/>
    <property type="project" value="InterPro"/>
</dbReference>
<evidence type="ECO:0000256" key="2">
    <source>
        <dbReference type="ARBA" id="ARBA00005675"/>
    </source>
</evidence>
<comment type="subcellular location">
    <subcellularLocation>
        <location evidence="1">Endomembrane system</location>
        <topology evidence="1">Multi-pass membrane protein</topology>
    </subcellularLocation>
</comment>
<feature type="transmembrane region" description="Helical" evidence="11">
    <location>
        <begin position="846"/>
        <end position="865"/>
    </location>
</feature>
<evidence type="ECO:0000256" key="9">
    <source>
        <dbReference type="ARBA" id="ARBA00022989"/>
    </source>
</evidence>
<dbReference type="GO" id="GO:0006883">
    <property type="term" value="P:intracellular sodium ion homeostasis"/>
    <property type="evidence" value="ECO:0007669"/>
    <property type="project" value="TreeGrafter"/>
</dbReference>
<accession>K9YME6</accession>
<dbReference type="GO" id="GO:0005524">
    <property type="term" value="F:ATP binding"/>
    <property type="evidence" value="ECO:0007669"/>
    <property type="project" value="UniProtKB-KW"/>
</dbReference>
<dbReference type="InterPro" id="IPR036412">
    <property type="entry name" value="HAD-like_sf"/>
</dbReference>
<dbReference type="SUPFAM" id="SSF56784">
    <property type="entry name" value="HAD-like"/>
    <property type="match status" value="1"/>
</dbReference>
<evidence type="ECO:0000256" key="8">
    <source>
        <dbReference type="ARBA" id="ARBA00022967"/>
    </source>
</evidence>
<keyword evidence="10 11" id="KW-0472">Membrane</keyword>
<dbReference type="EMBL" id="CP003940">
    <property type="protein sequence ID" value="AFZ47263.1"/>
    <property type="molecule type" value="Genomic_DNA"/>
</dbReference>
<dbReference type="Gene3D" id="1.20.1110.10">
    <property type="entry name" value="Calcium-transporting ATPase, transmembrane domain"/>
    <property type="match status" value="1"/>
</dbReference>
<dbReference type="PROSITE" id="PS00154">
    <property type="entry name" value="ATPASE_E1_E2"/>
    <property type="match status" value="1"/>
</dbReference>
<dbReference type="Pfam" id="PF00122">
    <property type="entry name" value="E1-E2_ATPase"/>
    <property type="match status" value="1"/>
</dbReference>
<protein>
    <submittedName>
        <fullName evidence="13">ATPase, P-type (Transporting), HAD superfamily, subfamily IC</fullName>
    </submittedName>
</protein>
<dbReference type="GO" id="GO:0005886">
    <property type="term" value="C:plasma membrane"/>
    <property type="evidence" value="ECO:0007669"/>
    <property type="project" value="TreeGrafter"/>
</dbReference>
<dbReference type="SFLD" id="SFLDS00003">
    <property type="entry name" value="Haloacid_Dehalogenase"/>
    <property type="match status" value="1"/>
</dbReference>
<dbReference type="InterPro" id="IPR059000">
    <property type="entry name" value="ATPase_P-type_domA"/>
</dbReference>
<dbReference type="GO" id="GO:0036376">
    <property type="term" value="P:sodium ion export across plasma membrane"/>
    <property type="evidence" value="ECO:0007669"/>
    <property type="project" value="TreeGrafter"/>
</dbReference>
<dbReference type="BioCyc" id="CSTA292563:G1353-1306-MONOMER"/>
<dbReference type="SFLD" id="SFLDG00002">
    <property type="entry name" value="C1.7:_P-type_atpase_like"/>
    <property type="match status" value="1"/>
</dbReference>
<dbReference type="Gene3D" id="2.70.150.10">
    <property type="entry name" value="Calcium-transporting ATPase, cytoplasmic transduction domain A"/>
    <property type="match status" value="1"/>
</dbReference>
<comment type="similarity">
    <text evidence="2">Belongs to the cation transport ATPase (P-type) (TC 3.A.3) family. Type IIA subfamily.</text>
</comment>
<dbReference type="GO" id="GO:1990573">
    <property type="term" value="P:potassium ion import across plasma membrane"/>
    <property type="evidence" value="ECO:0007669"/>
    <property type="project" value="TreeGrafter"/>
</dbReference>